<feature type="coiled-coil region" evidence="5">
    <location>
        <begin position="726"/>
        <end position="799"/>
    </location>
</feature>
<organism evidence="8 9">
    <name type="scientific">Leptomonas seymouri</name>
    <dbReference type="NCBI Taxonomy" id="5684"/>
    <lineage>
        <taxon>Eukaryota</taxon>
        <taxon>Discoba</taxon>
        <taxon>Euglenozoa</taxon>
        <taxon>Kinetoplastea</taxon>
        <taxon>Metakinetoplastina</taxon>
        <taxon>Trypanosomatida</taxon>
        <taxon>Trypanosomatidae</taxon>
        <taxon>Leishmaniinae</taxon>
        <taxon>Leptomonas</taxon>
    </lineage>
</organism>
<feature type="coiled-coil region" evidence="5">
    <location>
        <begin position="637"/>
        <end position="664"/>
    </location>
</feature>
<evidence type="ECO:0000313" key="8">
    <source>
        <dbReference type="EMBL" id="KPI86358.1"/>
    </source>
</evidence>
<evidence type="ECO:0000256" key="3">
    <source>
        <dbReference type="ARBA" id="ARBA00022833"/>
    </source>
</evidence>
<reference evidence="8 9" key="1">
    <citation type="journal article" date="2015" name="PLoS Pathog.">
        <title>Leptomonas seymouri: Adaptations to the Dixenous Life Cycle Analyzed by Genome Sequencing, Transcriptome Profiling and Co-infection with Leishmania donovani.</title>
        <authorList>
            <person name="Kraeva N."/>
            <person name="Butenko A."/>
            <person name="Hlavacova J."/>
            <person name="Kostygov A."/>
            <person name="Myskova J."/>
            <person name="Grybchuk D."/>
            <person name="Lestinova T."/>
            <person name="Votypka J."/>
            <person name="Volf P."/>
            <person name="Opperdoes F."/>
            <person name="Flegontov P."/>
            <person name="Lukes J."/>
            <person name="Yurchenko V."/>
        </authorList>
    </citation>
    <scope>NUCLEOTIDE SEQUENCE [LARGE SCALE GENOMIC DNA]</scope>
    <source>
        <strain evidence="8 9">ATCC 30220</strain>
    </source>
</reference>
<dbReference type="Proteomes" id="UP000038009">
    <property type="component" value="Unassembled WGS sequence"/>
</dbReference>
<dbReference type="VEuPathDB" id="TriTrypDB:Lsey_0135_0140"/>
<comment type="caution">
    <text evidence="8">The sequence shown here is derived from an EMBL/GenBank/DDBJ whole genome shotgun (WGS) entry which is preliminary data.</text>
</comment>
<keyword evidence="1" id="KW-0479">Metal-binding</keyword>
<evidence type="ECO:0000256" key="2">
    <source>
        <dbReference type="ARBA" id="ARBA00022771"/>
    </source>
</evidence>
<dbReference type="InterPro" id="IPR013083">
    <property type="entry name" value="Znf_RING/FYVE/PHD"/>
</dbReference>
<feature type="compositionally biased region" description="Low complexity" evidence="6">
    <location>
        <begin position="466"/>
        <end position="479"/>
    </location>
</feature>
<feature type="compositionally biased region" description="Low complexity" evidence="6">
    <location>
        <begin position="157"/>
        <end position="172"/>
    </location>
</feature>
<evidence type="ECO:0000256" key="6">
    <source>
        <dbReference type="SAM" id="MobiDB-lite"/>
    </source>
</evidence>
<accession>A0A0N1I675</accession>
<dbReference type="PROSITE" id="PS50178">
    <property type="entry name" value="ZF_FYVE"/>
    <property type="match status" value="1"/>
</dbReference>
<dbReference type="Pfam" id="PF01363">
    <property type="entry name" value="FYVE"/>
    <property type="match status" value="1"/>
</dbReference>
<dbReference type="EMBL" id="LJSK01000135">
    <property type="protein sequence ID" value="KPI86358.1"/>
    <property type="molecule type" value="Genomic_DNA"/>
</dbReference>
<name>A0A0N1I675_LEPSE</name>
<proteinExistence type="predicted"/>
<dbReference type="SUPFAM" id="SSF57903">
    <property type="entry name" value="FYVE/PHD zinc finger"/>
    <property type="match status" value="1"/>
</dbReference>
<keyword evidence="2 4" id="KW-0863">Zinc-finger</keyword>
<feature type="region of interest" description="Disordered" evidence="6">
    <location>
        <begin position="157"/>
        <end position="191"/>
    </location>
</feature>
<dbReference type="InterPro" id="IPR017455">
    <property type="entry name" value="Znf_FYVE-rel"/>
</dbReference>
<evidence type="ECO:0000256" key="5">
    <source>
        <dbReference type="SAM" id="Coils"/>
    </source>
</evidence>
<protein>
    <recommendedName>
        <fullName evidence="7">FYVE-type domain-containing protein</fullName>
    </recommendedName>
</protein>
<feature type="domain" description="FYVE-type" evidence="7">
    <location>
        <begin position="19"/>
        <end position="79"/>
    </location>
</feature>
<dbReference type="OrthoDB" id="267838at2759"/>
<dbReference type="InterPro" id="IPR011011">
    <property type="entry name" value="Znf_FYVE_PHD"/>
</dbReference>
<keyword evidence="3" id="KW-0862">Zinc</keyword>
<evidence type="ECO:0000313" key="9">
    <source>
        <dbReference type="Proteomes" id="UP000038009"/>
    </source>
</evidence>
<keyword evidence="5" id="KW-0175">Coiled coil</keyword>
<evidence type="ECO:0000259" key="7">
    <source>
        <dbReference type="PROSITE" id="PS50178"/>
    </source>
</evidence>
<evidence type="ECO:0000256" key="1">
    <source>
        <dbReference type="ARBA" id="ARBA00022723"/>
    </source>
</evidence>
<keyword evidence="9" id="KW-1185">Reference proteome</keyword>
<evidence type="ECO:0000256" key="4">
    <source>
        <dbReference type="PROSITE-ProRule" id="PRU00091"/>
    </source>
</evidence>
<dbReference type="AlphaFoldDB" id="A0A0N1I675"/>
<feature type="coiled-coil region" evidence="5">
    <location>
        <begin position="85"/>
        <end position="147"/>
    </location>
</feature>
<feature type="region of interest" description="Disordered" evidence="6">
    <location>
        <begin position="466"/>
        <end position="533"/>
    </location>
</feature>
<dbReference type="CDD" id="cd00065">
    <property type="entry name" value="FYVE_like_SF"/>
    <property type="match status" value="1"/>
</dbReference>
<dbReference type="GO" id="GO:0008270">
    <property type="term" value="F:zinc ion binding"/>
    <property type="evidence" value="ECO:0007669"/>
    <property type="project" value="UniProtKB-KW"/>
</dbReference>
<dbReference type="SMART" id="SM00064">
    <property type="entry name" value="FYVE"/>
    <property type="match status" value="1"/>
</dbReference>
<dbReference type="InterPro" id="IPR000306">
    <property type="entry name" value="Znf_FYVE"/>
</dbReference>
<sequence>MQKDNDSFTAVPQSHWTLASSATKCIVCGKAFGLFHVAENCQGCGRVCCSNCLSDHVVLPGQPGTAPVPVCPICAKSIARTHEVAEMATERCRLLEEIINELALQAEKTRSDLREQQEENKLLQHEKERLKATITRMEIEAEVAVAKAQTTSAAVTTAAPPVAASSPKTSTSLTASPVMPDSEANTLSGGAPSEESIAVMEEKLNRKKRQLDMREATLKEALKKVSADATKNADQRAALQEQEKQLAAVVTARFMAVFEEERQRLEDVCADTMTDMQNTFAAWMGQQQDDALESRHKYEQLMEERQQRAAAELAEMRASRATLQHQLESQQLLIDQLQAEALSAVATQAAQVGGATQQQQQQWEEAEGRKMEKAAAAAIQRAEKAEEELCRLQAQLDSIKALYEEERHARAQQEQAEAARAVAAAAAVEAAEQKAAERHAQELAELQERLEAEAAANVEAALRRAAQQHAAAMESANAQHEGEEEALKTTEEMESQLPAIVDAERQQQQRQQQQLDASSARHSAKTEEREENTAAEALAQLKAAHEREGAAWEATRLELEAQLREAENQREKTQVEHAAALASAAQEYAAAVASLAATYQDEKEAQGANSKQPRRTQVHADEGLQKRLPACTEEKSAAQLQQQLRNCRQQLADLQAQHQMKTEVGTATAAQSRAAVALQRCAATFVKEVQRVHQRMLMEHTAAVSEMRSGLQEAAKAASATSSQREKKARETVKRLQAQVVSVQQEKEEVQQKLKAEKEKFKASLQSLQETGQQQQRAMAALQAKYQRVMDQYEAQKAEVATQAALKEAFSPHASASLESAAQLFEAQQRLVQQWAELAGRYAIAFISILQQEWLTVADAAVERLAAEAEVQRQMRTRSTKALENTTSTIKEVQEDLRERTQALVERQAAVEERERRVAVKKARIDTVCRDLYAVAKQLREKCVDSADCADVEELVRSARVMGEDV</sequence>
<dbReference type="Gene3D" id="3.30.40.10">
    <property type="entry name" value="Zinc/RING finger domain, C3HC4 (zinc finger)"/>
    <property type="match status" value="1"/>
</dbReference>
<feature type="coiled-coil region" evidence="5">
    <location>
        <begin position="197"/>
        <end position="224"/>
    </location>
</feature>
<gene>
    <name evidence="8" type="ORF">ABL78_4584</name>
</gene>
<dbReference type="OMA" id="HRCHLLE"/>